<proteinExistence type="predicted"/>
<protein>
    <submittedName>
        <fullName evidence="1">Uncharacterized protein</fullName>
    </submittedName>
</protein>
<dbReference type="AlphaFoldDB" id="A0AAW2EYP2"/>
<dbReference type="Proteomes" id="UP001430953">
    <property type="component" value="Unassembled WGS sequence"/>
</dbReference>
<accession>A0AAW2EYP2</accession>
<evidence type="ECO:0000313" key="1">
    <source>
        <dbReference type="EMBL" id="KAL0107326.1"/>
    </source>
</evidence>
<name>A0AAW2EYP2_9HYME</name>
<evidence type="ECO:0000313" key="2">
    <source>
        <dbReference type="Proteomes" id="UP001430953"/>
    </source>
</evidence>
<dbReference type="EMBL" id="JADYXP020000017">
    <property type="protein sequence ID" value="KAL0107326.1"/>
    <property type="molecule type" value="Genomic_DNA"/>
</dbReference>
<keyword evidence="2" id="KW-1185">Reference proteome</keyword>
<reference evidence="1 2" key="1">
    <citation type="submission" date="2023-03" db="EMBL/GenBank/DDBJ databases">
        <title>High recombination rates correlate with genetic variation in Cardiocondyla obscurior ants.</title>
        <authorList>
            <person name="Errbii M."/>
        </authorList>
    </citation>
    <scope>NUCLEOTIDE SEQUENCE [LARGE SCALE GENOMIC DNA]</scope>
    <source>
        <strain evidence="1">Alpha-2009</strain>
        <tissue evidence="1">Whole body</tissue>
    </source>
</reference>
<comment type="caution">
    <text evidence="1">The sequence shown here is derived from an EMBL/GenBank/DDBJ whole genome shotgun (WGS) entry which is preliminary data.</text>
</comment>
<organism evidence="1 2">
    <name type="scientific">Cardiocondyla obscurior</name>
    <dbReference type="NCBI Taxonomy" id="286306"/>
    <lineage>
        <taxon>Eukaryota</taxon>
        <taxon>Metazoa</taxon>
        <taxon>Ecdysozoa</taxon>
        <taxon>Arthropoda</taxon>
        <taxon>Hexapoda</taxon>
        <taxon>Insecta</taxon>
        <taxon>Pterygota</taxon>
        <taxon>Neoptera</taxon>
        <taxon>Endopterygota</taxon>
        <taxon>Hymenoptera</taxon>
        <taxon>Apocrita</taxon>
        <taxon>Aculeata</taxon>
        <taxon>Formicoidea</taxon>
        <taxon>Formicidae</taxon>
        <taxon>Myrmicinae</taxon>
        <taxon>Cardiocondyla</taxon>
    </lineage>
</organism>
<gene>
    <name evidence="1" type="ORF">PUN28_015699</name>
</gene>
<sequence length="74" mass="8552">MLAHLFKQRSQLFQIKDRNLVPYLMIFPILCNSSYHRRRSAVSSWSAGCLSISIGKGAVGIEPRERSNRRNYEP</sequence>